<sequence length="175" mass="19461">MRIKSAVLPLGIAAVCTALAVTPAAAYNDADLTQHTWTRDTGQCLNTCVVESWEYDLDGTFFQRDIGGKALKMHIREHGKTIAQVEFHPYDEVLHVYDGANDGDTVYVRLKWDEGPFTDPVDATYWAPGTSAVIDHNSVQLAPDDDIDEGTEVQLRVYDDKALTDPITGWYEVRA</sequence>
<keyword evidence="3" id="KW-1185">Reference proteome</keyword>
<dbReference type="Proteomes" id="UP000664109">
    <property type="component" value="Unassembled WGS sequence"/>
</dbReference>
<evidence type="ECO:0008006" key="4">
    <source>
        <dbReference type="Google" id="ProtNLM"/>
    </source>
</evidence>
<feature type="signal peptide" evidence="1">
    <location>
        <begin position="1"/>
        <end position="20"/>
    </location>
</feature>
<dbReference type="EMBL" id="JAFEJA010000001">
    <property type="protein sequence ID" value="MBM9618382.1"/>
    <property type="molecule type" value="Genomic_DNA"/>
</dbReference>
<organism evidence="2 3">
    <name type="scientific">Streptomyces zhihengii</name>
    <dbReference type="NCBI Taxonomy" id="1818004"/>
    <lineage>
        <taxon>Bacteria</taxon>
        <taxon>Bacillati</taxon>
        <taxon>Actinomycetota</taxon>
        <taxon>Actinomycetes</taxon>
        <taxon>Kitasatosporales</taxon>
        <taxon>Streptomycetaceae</taxon>
        <taxon>Streptomyces</taxon>
    </lineage>
</organism>
<proteinExistence type="predicted"/>
<reference evidence="2 3" key="1">
    <citation type="journal article" date="2016" name="Arch. Microbiol.">
        <title>Streptomyces zhihengii sp. nov., isolated from rhizospheric soil of Psammosilene tunicoides.</title>
        <authorList>
            <person name="Huang M.J."/>
            <person name="Fei J.J."/>
            <person name="Salam N."/>
            <person name="Kim C.J."/>
            <person name="Hozzein W.N."/>
            <person name="Xiao M."/>
            <person name="Huang H.Q."/>
            <person name="Li W.J."/>
        </authorList>
    </citation>
    <scope>NUCLEOTIDE SEQUENCE [LARGE SCALE GENOMIC DNA]</scope>
    <source>
        <strain evidence="2 3">YIM T102</strain>
    </source>
</reference>
<evidence type="ECO:0000313" key="3">
    <source>
        <dbReference type="Proteomes" id="UP000664109"/>
    </source>
</evidence>
<evidence type="ECO:0000313" key="2">
    <source>
        <dbReference type="EMBL" id="MBM9618382.1"/>
    </source>
</evidence>
<protein>
    <recommendedName>
        <fullName evidence="4">Secreted protein</fullName>
    </recommendedName>
</protein>
<feature type="chain" id="PRO_5047250803" description="Secreted protein" evidence="1">
    <location>
        <begin position="21"/>
        <end position="175"/>
    </location>
</feature>
<evidence type="ECO:0000256" key="1">
    <source>
        <dbReference type="SAM" id="SignalP"/>
    </source>
</evidence>
<keyword evidence="1" id="KW-0732">Signal</keyword>
<dbReference type="RefSeq" id="WP_205372663.1">
    <property type="nucleotide sequence ID" value="NZ_JAFEJA010000001.1"/>
</dbReference>
<name>A0ABS2ULG5_9ACTN</name>
<accession>A0ABS2ULG5</accession>
<gene>
    <name evidence="2" type="ORF">JE024_06405</name>
</gene>
<comment type="caution">
    <text evidence="2">The sequence shown here is derived from an EMBL/GenBank/DDBJ whole genome shotgun (WGS) entry which is preliminary data.</text>
</comment>